<organism evidence="2 3">
    <name type="scientific">Stutzerimonas nitrititolerans</name>
    <dbReference type="NCBI Taxonomy" id="2482751"/>
    <lineage>
        <taxon>Bacteria</taxon>
        <taxon>Pseudomonadati</taxon>
        <taxon>Pseudomonadota</taxon>
        <taxon>Gammaproteobacteria</taxon>
        <taxon>Pseudomonadales</taxon>
        <taxon>Pseudomonadaceae</taxon>
        <taxon>Stutzerimonas</taxon>
    </lineage>
</organism>
<protein>
    <submittedName>
        <fullName evidence="2">Phage major capsid protein</fullName>
    </submittedName>
</protein>
<accession>A0ABX9UQR0</accession>
<name>A0ABX9UQR0_9GAMM</name>
<evidence type="ECO:0000313" key="3">
    <source>
        <dbReference type="Proteomes" id="UP000269134"/>
    </source>
</evidence>
<reference evidence="2 3" key="1">
    <citation type="submission" date="2018-10" db="EMBL/GenBank/DDBJ databases">
        <title>Pseudomonas sp. GL14 genome.</title>
        <authorList>
            <person name="Peng J."/>
            <person name="Liu Z.-P."/>
        </authorList>
    </citation>
    <scope>NUCLEOTIDE SEQUENCE [LARGE SCALE GENOMIC DNA]</scope>
    <source>
        <strain evidence="2 3">GL14</strain>
    </source>
</reference>
<gene>
    <name evidence="2" type="ORF">EA795_20860</name>
</gene>
<comment type="caution">
    <text evidence="2">The sequence shown here is derived from an EMBL/GenBank/DDBJ whole genome shotgun (WGS) entry which is preliminary data.</text>
</comment>
<dbReference type="Proteomes" id="UP000269134">
    <property type="component" value="Unassembled WGS sequence"/>
</dbReference>
<keyword evidence="1" id="KW-0175">Coiled coil</keyword>
<evidence type="ECO:0000313" key="2">
    <source>
        <dbReference type="EMBL" id="RMH95464.1"/>
    </source>
</evidence>
<feature type="coiled-coil region" evidence="1">
    <location>
        <begin position="49"/>
        <end position="76"/>
    </location>
</feature>
<proteinExistence type="predicted"/>
<feature type="non-terminal residue" evidence="2">
    <location>
        <position position="87"/>
    </location>
</feature>
<evidence type="ECO:0000256" key="1">
    <source>
        <dbReference type="SAM" id="Coils"/>
    </source>
</evidence>
<sequence>MPSENFEAQVKELNASLTKIGDQIKAQAEQVEKQIKASGEMQGETRAKVDEILTKQGELQARLQEAEQKLVNASKGVGEPERPKSAG</sequence>
<keyword evidence="3" id="KW-1185">Reference proteome</keyword>
<dbReference type="EMBL" id="RFFL01000094">
    <property type="protein sequence ID" value="RMH95464.1"/>
    <property type="molecule type" value="Genomic_DNA"/>
</dbReference>